<accession>A0A261Y459</accession>
<dbReference type="GO" id="GO:0006914">
    <property type="term" value="P:autophagy"/>
    <property type="evidence" value="ECO:0007669"/>
    <property type="project" value="UniProtKB-KW"/>
</dbReference>
<feature type="region of interest" description="Disordered" evidence="10">
    <location>
        <begin position="1"/>
        <end position="50"/>
    </location>
</feature>
<dbReference type="Proteomes" id="UP000242875">
    <property type="component" value="Unassembled WGS sequence"/>
</dbReference>
<comment type="function">
    <text evidence="9">Vacuolar effluxer which mediate the efflux of amino acids resulting from autophagic degradation. The release of autophagic amino acids allows the maintenance of protein synthesis and viability during nitrogen starvation.</text>
</comment>
<feature type="transmembrane region" description="Helical" evidence="9">
    <location>
        <begin position="280"/>
        <end position="300"/>
    </location>
</feature>
<comment type="caution">
    <text evidence="9">Lacks conserved residue(s) required for the propagation of feature annotation.</text>
</comment>
<evidence type="ECO:0000256" key="1">
    <source>
        <dbReference type="ARBA" id="ARBA00004127"/>
    </source>
</evidence>
<keyword evidence="9" id="KW-0072">Autophagy</keyword>
<dbReference type="OrthoDB" id="192733at2759"/>
<evidence type="ECO:0000256" key="3">
    <source>
        <dbReference type="ARBA" id="ARBA00022448"/>
    </source>
</evidence>
<comment type="caution">
    <text evidence="11">The sequence shown here is derived from an EMBL/GenBank/DDBJ whole genome shotgun (WGS) entry which is preliminary data.</text>
</comment>
<name>A0A261Y459_9FUNG</name>
<evidence type="ECO:0000256" key="5">
    <source>
        <dbReference type="ARBA" id="ARBA00022692"/>
    </source>
</evidence>
<dbReference type="AlphaFoldDB" id="A0A261Y459"/>
<gene>
    <name evidence="11" type="ORF">BZG36_02009</name>
</gene>
<sequence length="554" mass="61086">MGGSKGDVSQVEDTKDVGSSAHVPAIDARALSERPNLGSQKPEYADDGSVTYSLETVEDAKLRGDAGSSGSGEVYRLETLGRTPSGGLDKKPTSRLELYGWACQPFNISQSGFFMPLVLQSLSAQAGVQNDGKTPCDTSVQGYQCKTWLGNILVDPTSFALYIRTIATVIQFFVFVSMGSIADYGNHRKAFLFSFGFLSAITVIIYVTIRQPQYYNWIAVLQIISSISFGASVVFWYAYLPTLIRHHPYTLKAYRVHGEDSAEHGRAVERIGNSLSTHGIVIGYAGALVCLILQAIYLLTGGQSTWNLQIAIAGGGVWYILFMIPSIFWIKPRAGPPLPTGEHYLTFSWKRLYRTFRELKRLKQIFKFLLGWFLLSDGITTIGYIAIFFAKNDVGMSNVQLIIAAALIPLRTKTMLFISITLYLWLPIWGLIGYVTPNFGLKSANEIYAAAVVDGIFVGACNSFARVWFSEMLPPGHENEFFALYEVTDNGATWLGPLVAGAINGSTGGLRAGFWFILAIMAVPLCIFYFVDVDKGRKDASIYSREEEAKTQTR</sequence>
<keyword evidence="6 9" id="KW-0029">Amino-acid transport</keyword>
<dbReference type="InterPro" id="IPR036259">
    <property type="entry name" value="MFS_trans_sf"/>
</dbReference>
<evidence type="ECO:0000256" key="9">
    <source>
        <dbReference type="RuleBase" id="RU363073"/>
    </source>
</evidence>
<organism evidence="11 12">
    <name type="scientific">Bifiguratus adelaidae</name>
    <dbReference type="NCBI Taxonomy" id="1938954"/>
    <lineage>
        <taxon>Eukaryota</taxon>
        <taxon>Fungi</taxon>
        <taxon>Fungi incertae sedis</taxon>
        <taxon>Mucoromycota</taxon>
        <taxon>Mucoromycotina</taxon>
        <taxon>Endogonomycetes</taxon>
        <taxon>Endogonales</taxon>
        <taxon>Endogonales incertae sedis</taxon>
        <taxon>Bifiguratus</taxon>
    </lineage>
</organism>
<evidence type="ECO:0000256" key="6">
    <source>
        <dbReference type="ARBA" id="ARBA00022970"/>
    </source>
</evidence>
<dbReference type="GO" id="GO:0032974">
    <property type="term" value="P:amino acid transmembrane export from vacuole"/>
    <property type="evidence" value="ECO:0007669"/>
    <property type="project" value="InterPro"/>
</dbReference>
<proteinExistence type="inferred from homology"/>
<feature type="transmembrane region" description="Helical" evidence="9">
    <location>
        <begin position="415"/>
        <end position="435"/>
    </location>
</feature>
<dbReference type="PANTHER" id="PTHR23519">
    <property type="entry name" value="AUTOPHAGY-RELATED PROTEIN 22"/>
    <property type="match status" value="1"/>
</dbReference>
<comment type="subcellular location">
    <subcellularLocation>
        <location evidence="1">Endomembrane system</location>
        <topology evidence="1">Multi-pass membrane protein</topology>
    </subcellularLocation>
    <subcellularLocation>
        <location evidence="9">Vacuole membrane</location>
        <topology evidence="9">Multi-pass membrane protein</topology>
    </subcellularLocation>
</comment>
<keyword evidence="4 9" id="KW-0926">Vacuole</keyword>
<feature type="transmembrane region" description="Helical" evidence="9">
    <location>
        <begin position="369"/>
        <end position="390"/>
    </location>
</feature>
<dbReference type="PANTHER" id="PTHR23519:SF1">
    <property type="entry name" value="AUTOPHAGY-RELATED PROTEIN 22"/>
    <property type="match status" value="1"/>
</dbReference>
<evidence type="ECO:0000313" key="12">
    <source>
        <dbReference type="Proteomes" id="UP000242875"/>
    </source>
</evidence>
<keyword evidence="3 9" id="KW-0813">Transport</keyword>
<dbReference type="SUPFAM" id="SSF103473">
    <property type="entry name" value="MFS general substrate transporter"/>
    <property type="match status" value="1"/>
</dbReference>
<feature type="transmembrane region" description="Helical" evidence="9">
    <location>
        <begin position="215"/>
        <end position="239"/>
    </location>
</feature>
<dbReference type="GO" id="GO:0012505">
    <property type="term" value="C:endomembrane system"/>
    <property type="evidence" value="ECO:0007669"/>
    <property type="project" value="UniProtKB-SubCell"/>
</dbReference>
<dbReference type="InterPro" id="IPR024671">
    <property type="entry name" value="Atg22-like"/>
</dbReference>
<reference evidence="11 12" key="1">
    <citation type="journal article" date="2017" name="Mycologia">
        <title>Bifiguratus adelaidae, gen. et sp. nov., a new member of Mucoromycotina in endophytic and soil-dwelling habitats.</title>
        <authorList>
            <person name="Torres-Cruz T.J."/>
            <person name="Billingsley Tobias T.L."/>
            <person name="Almatruk M."/>
            <person name="Hesse C."/>
            <person name="Kuske C.R."/>
            <person name="Desiro A."/>
            <person name="Benucci G.M."/>
            <person name="Bonito G."/>
            <person name="Stajich J.E."/>
            <person name="Dunlap C."/>
            <person name="Arnold A.E."/>
            <person name="Porras-Alfaro A."/>
        </authorList>
    </citation>
    <scope>NUCLEOTIDE SEQUENCE [LARGE SCALE GENOMIC DNA]</scope>
    <source>
        <strain evidence="11 12">AZ0501</strain>
    </source>
</reference>
<evidence type="ECO:0000256" key="8">
    <source>
        <dbReference type="ARBA" id="ARBA00023136"/>
    </source>
</evidence>
<dbReference type="InterPro" id="IPR050495">
    <property type="entry name" value="ATG22/LtaA_families"/>
</dbReference>
<keyword evidence="8 9" id="KW-0472">Membrane</keyword>
<keyword evidence="5 9" id="KW-0812">Transmembrane</keyword>
<feature type="transmembrane region" description="Helical" evidence="9">
    <location>
        <begin position="306"/>
        <end position="330"/>
    </location>
</feature>
<dbReference type="Gene3D" id="1.20.1250.20">
    <property type="entry name" value="MFS general substrate transporter like domains"/>
    <property type="match status" value="1"/>
</dbReference>
<feature type="transmembrane region" description="Helical" evidence="9">
    <location>
        <begin position="159"/>
        <end position="178"/>
    </location>
</feature>
<dbReference type="InterPro" id="IPR044738">
    <property type="entry name" value="Atg22"/>
</dbReference>
<feature type="transmembrane region" description="Helical" evidence="9">
    <location>
        <begin position="447"/>
        <end position="469"/>
    </location>
</feature>
<dbReference type="CDD" id="cd17483">
    <property type="entry name" value="MFS_Atg22_like"/>
    <property type="match status" value="1"/>
</dbReference>
<keyword evidence="12" id="KW-1185">Reference proteome</keyword>
<feature type="transmembrane region" description="Helical" evidence="9">
    <location>
        <begin position="512"/>
        <end position="531"/>
    </location>
</feature>
<evidence type="ECO:0000256" key="2">
    <source>
        <dbReference type="ARBA" id="ARBA00006978"/>
    </source>
</evidence>
<dbReference type="EMBL" id="MVBO01000016">
    <property type="protein sequence ID" value="OZJ05416.1"/>
    <property type="molecule type" value="Genomic_DNA"/>
</dbReference>
<protein>
    <recommendedName>
        <fullName evidence="9">Autophagy-related protein</fullName>
    </recommendedName>
</protein>
<evidence type="ECO:0000256" key="7">
    <source>
        <dbReference type="ARBA" id="ARBA00022989"/>
    </source>
</evidence>
<dbReference type="GO" id="GO:0005774">
    <property type="term" value="C:vacuolar membrane"/>
    <property type="evidence" value="ECO:0007669"/>
    <property type="project" value="UniProtKB-SubCell"/>
</dbReference>
<comment type="similarity">
    <text evidence="2 9">Belongs to the ATG22 family.</text>
</comment>
<evidence type="ECO:0000256" key="10">
    <source>
        <dbReference type="SAM" id="MobiDB-lite"/>
    </source>
</evidence>
<dbReference type="Pfam" id="PF11700">
    <property type="entry name" value="ATG22"/>
    <property type="match status" value="1"/>
</dbReference>
<feature type="transmembrane region" description="Helical" evidence="9">
    <location>
        <begin position="190"/>
        <end position="209"/>
    </location>
</feature>
<evidence type="ECO:0000256" key="4">
    <source>
        <dbReference type="ARBA" id="ARBA00022554"/>
    </source>
</evidence>
<evidence type="ECO:0000313" key="11">
    <source>
        <dbReference type="EMBL" id="OZJ05416.1"/>
    </source>
</evidence>
<keyword evidence="7 9" id="KW-1133">Transmembrane helix</keyword>